<feature type="compositionally biased region" description="Polar residues" evidence="2">
    <location>
        <begin position="315"/>
        <end position="342"/>
    </location>
</feature>
<dbReference type="GO" id="GO:0007020">
    <property type="term" value="P:microtubule nucleation"/>
    <property type="evidence" value="ECO:0007669"/>
    <property type="project" value="TreeGrafter"/>
</dbReference>
<dbReference type="GO" id="GO:0036064">
    <property type="term" value="C:ciliary basal body"/>
    <property type="evidence" value="ECO:0007669"/>
    <property type="project" value="TreeGrafter"/>
</dbReference>
<feature type="region of interest" description="Disordered" evidence="2">
    <location>
        <begin position="296"/>
        <end position="376"/>
    </location>
</feature>
<protein>
    <submittedName>
        <fullName evidence="3">Neural cell expressed, developmentally down-regulated 1</fullName>
    </submittedName>
</protein>
<dbReference type="OrthoDB" id="1602884at2759"/>
<comment type="caution">
    <text evidence="3">The sequence shown here is derived from an EMBL/GenBank/DDBJ whole genome shotgun (WGS) entry which is preliminary data.</text>
</comment>
<dbReference type="GO" id="GO:0043015">
    <property type="term" value="F:gamma-tubulin binding"/>
    <property type="evidence" value="ECO:0007669"/>
    <property type="project" value="TreeGrafter"/>
</dbReference>
<dbReference type="PANTHER" id="PTHR44414">
    <property type="entry name" value="PROTEIN NEDD1"/>
    <property type="match status" value="1"/>
</dbReference>
<evidence type="ECO:0000256" key="2">
    <source>
        <dbReference type="SAM" id="MobiDB-lite"/>
    </source>
</evidence>
<dbReference type="InterPro" id="IPR052818">
    <property type="entry name" value="NEDD1_Spindle_Assembly"/>
</dbReference>
<evidence type="ECO:0000313" key="4">
    <source>
        <dbReference type="Proteomes" id="UP000283509"/>
    </source>
</evidence>
<dbReference type="GO" id="GO:0005814">
    <property type="term" value="C:centriole"/>
    <property type="evidence" value="ECO:0007669"/>
    <property type="project" value="TreeGrafter"/>
</dbReference>
<dbReference type="SMART" id="SM00320">
    <property type="entry name" value="WD40"/>
    <property type="match status" value="6"/>
</dbReference>
<dbReference type="SUPFAM" id="SSF50978">
    <property type="entry name" value="WD40 repeat-like"/>
    <property type="match status" value="1"/>
</dbReference>
<feature type="compositionally biased region" description="Polar residues" evidence="2">
    <location>
        <begin position="631"/>
        <end position="644"/>
    </location>
</feature>
<reference evidence="3 4" key="2">
    <citation type="submission" date="2019-01" db="EMBL/GenBank/DDBJ databases">
        <title>The decoding of complex shrimp genome reveals the adaptation for benthos swimmer, frequently molting mechanism and breeding impact on genome.</title>
        <authorList>
            <person name="Sun Y."/>
            <person name="Gao Y."/>
            <person name="Yu Y."/>
        </authorList>
    </citation>
    <scope>NUCLEOTIDE SEQUENCE [LARGE SCALE GENOMIC DNA]</scope>
    <source>
        <tissue evidence="3">Muscle</tissue>
    </source>
</reference>
<gene>
    <name evidence="3" type="ORF">C7M84_002740</name>
</gene>
<keyword evidence="1" id="KW-0175">Coiled coil</keyword>
<feature type="region of interest" description="Disordered" evidence="2">
    <location>
        <begin position="565"/>
        <end position="650"/>
    </location>
</feature>
<feature type="coiled-coil region" evidence="1">
    <location>
        <begin position="741"/>
        <end position="768"/>
    </location>
</feature>
<dbReference type="PANTHER" id="PTHR44414:SF1">
    <property type="entry name" value="PROTEIN NEDD1"/>
    <property type="match status" value="1"/>
</dbReference>
<dbReference type="Proteomes" id="UP000283509">
    <property type="component" value="Unassembled WGS sequence"/>
</dbReference>
<feature type="region of interest" description="Disordered" evidence="2">
    <location>
        <begin position="508"/>
        <end position="539"/>
    </location>
</feature>
<feature type="compositionally biased region" description="Polar residues" evidence="2">
    <location>
        <begin position="669"/>
        <end position="679"/>
    </location>
</feature>
<keyword evidence="4" id="KW-1185">Reference proteome</keyword>
<feature type="compositionally biased region" description="Polar residues" evidence="2">
    <location>
        <begin position="296"/>
        <end position="305"/>
    </location>
</feature>
<evidence type="ECO:0000256" key="1">
    <source>
        <dbReference type="SAM" id="Coils"/>
    </source>
</evidence>
<feature type="region of interest" description="Disordered" evidence="2">
    <location>
        <begin position="662"/>
        <end position="690"/>
    </location>
</feature>
<dbReference type="Gene3D" id="2.130.10.10">
    <property type="entry name" value="YVTN repeat-like/Quinoprotein amine dehydrogenase"/>
    <property type="match status" value="2"/>
</dbReference>
<dbReference type="GO" id="GO:0005737">
    <property type="term" value="C:cytoplasm"/>
    <property type="evidence" value="ECO:0007669"/>
    <property type="project" value="TreeGrafter"/>
</dbReference>
<reference evidence="3 4" key="1">
    <citation type="submission" date="2018-04" db="EMBL/GenBank/DDBJ databases">
        <authorList>
            <person name="Zhang X."/>
            <person name="Yuan J."/>
            <person name="Li F."/>
            <person name="Xiang J."/>
        </authorList>
    </citation>
    <scope>NUCLEOTIDE SEQUENCE [LARGE SCALE GENOMIC DNA]</scope>
    <source>
        <tissue evidence="3">Muscle</tissue>
    </source>
</reference>
<organism evidence="3 4">
    <name type="scientific">Penaeus vannamei</name>
    <name type="common">Whiteleg shrimp</name>
    <name type="synonym">Litopenaeus vannamei</name>
    <dbReference type="NCBI Taxonomy" id="6689"/>
    <lineage>
        <taxon>Eukaryota</taxon>
        <taxon>Metazoa</taxon>
        <taxon>Ecdysozoa</taxon>
        <taxon>Arthropoda</taxon>
        <taxon>Crustacea</taxon>
        <taxon>Multicrustacea</taxon>
        <taxon>Malacostraca</taxon>
        <taxon>Eumalacostraca</taxon>
        <taxon>Eucarida</taxon>
        <taxon>Decapoda</taxon>
        <taxon>Dendrobranchiata</taxon>
        <taxon>Penaeoidea</taxon>
        <taxon>Penaeidae</taxon>
        <taxon>Penaeus</taxon>
    </lineage>
</organism>
<feature type="compositionally biased region" description="Polar residues" evidence="2">
    <location>
        <begin position="565"/>
        <end position="596"/>
    </location>
</feature>
<dbReference type="InterPro" id="IPR036322">
    <property type="entry name" value="WD40_repeat_dom_sf"/>
</dbReference>
<dbReference type="GO" id="GO:0005813">
    <property type="term" value="C:centrosome"/>
    <property type="evidence" value="ECO:0007669"/>
    <property type="project" value="TreeGrafter"/>
</dbReference>
<proteinExistence type="predicted"/>
<dbReference type="STRING" id="6689.A0A3R7QGZ2"/>
<dbReference type="GO" id="GO:0000922">
    <property type="term" value="C:spindle pole"/>
    <property type="evidence" value="ECO:0007669"/>
    <property type="project" value="TreeGrafter"/>
</dbReference>
<name>A0A3R7QGZ2_PENVA</name>
<evidence type="ECO:0000313" key="3">
    <source>
        <dbReference type="EMBL" id="ROT78535.1"/>
    </source>
</evidence>
<dbReference type="EMBL" id="QCYY01001367">
    <property type="protein sequence ID" value="ROT78535.1"/>
    <property type="molecule type" value="Genomic_DNA"/>
</dbReference>
<dbReference type="InterPro" id="IPR015943">
    <property type="entry name" value="WD40/YVTN_repeat-like_dom_sf"/>
</dbReference>
<dbReference type="AlphaFoldDB" id="A0A3R7QGZ2"/>
<dbReference type="GO" id="GO:0000278">
    <property type="term" value="P:mitotic cell cycle"/>
    <property type="evidence" value="ECO:0007669"/>
    <property type="project" value="TreeGrafter"/>
</dbReference>
<dbReference type="InterPro" id="IPR001680">
    <property type="entry name" value="WD40_rpt"/>
</dbReference>
<accession>A0A3R7QGZ2</accession>
<sequence>MLATAGDTVKLWNTQNYSLYQEIPSVNGRVIGLTWNQDGQCLAGLGETGDEIILSAINAKSAAMIGVVRGMDSPSCIKFASRSPHYLGIGSKDGSVAIWNVKSQAQKKVFAVTDTCITKISFSHNDSHIAAASKKGAIFLLSVVNNSSAGPFKVFDNKAITDLAYSRAKKFLLGCCSDEGSVSLFDSHANKVIHSFKGAHSSPAASVSFSPVNELLMISVGYDKKFACYNVQTKQPLMTHRSSAPLTSAAFLSGGQQVALGTMTGQVFIHDLRTLRTPLATVPAHTKAVTSIIVQPATRSASESSAGGVKKNSKLKNNIEGQTSHKTSKSCSDQPSGGSQADPSVKKKTALAPATSVDPSHDVLSPDVFSPIRSTENPVKMNIEQVKKFTSLERHGSRDSLGMDDVLSPVRPITHAPETAVSPHTLVVASHNVDDDIFSPVRGASSNTGLPKISAGMFESYKGHDCEDDLLSPIRYRSNFRQQSGSTGSASPNIPQITTSDALFDELPIPQNENSKDKENVQPSDAGKPNNNSNAYNKGTPVRATHLEEASPASVLSLHNQVNDVKAKNTSSAKKPNNIITSETKTMQNVTTTEVSKTPELMNPLNRHSHTKKTESPADLPSQAAKLYTEDATTPSRYQYTRSSPPHKRAFLRPVHTSDLFSPADGTVDQIQVSGTPKQELSADVPKPGSDGTHVLQVDLIRNCMAEVLEEYQDDINRRLMHLQCVVMKQFLKQQEIMEQLHRQYSLNEDLLQENERLRQEVKHLKANY</sequence>